<dbReference type="AlphaFoldDB" id="A0A438CJL8"/>
<dbReference type="Gene3D" id="1.10.340.70">
    <property type="match status" value="1"/>
</dbReference>
<dbReference type="InterPro" id="IPR036397">
    <property type="entry name" value="RNaseH_sf"/>
</dbReference>
<name>A0A438CJL8_VITVI</name>
<dbReference type="EMBL" id="QGNW01002196">
    <property type="protein sequence ID" value="RVW23406.1"/>
    <property type="molecule type" value="Genomic_DNA"/>
</dbReference>
<dbReference type="PANTHER" id="PTHR48475:SF1">
    <property type="entry name" value="RNASE H TYPE-1 DOMAIN-CONTAINING PROTEIN"/>
    <property type="match status" value="1"/>
</dbReference>
<evidence type="ECO:0000313" key="1">
    <source>
        <dbReference type="EMBL" id="RVW23406.1"/>
    </source>
</evidence>
<proteinExistence type="predicted"/>
<dbReference type="Proteomes" id="UP000288805">
    <property type="component" value="Unassembled WGS sequence"/>
</dbReference>
<gene>
    <name evidence="1" type="ORF">CK203_094565</name>
</gene>
<evidence type="ECO:0008006" key="3">
    <source>
        <dbReference type="Google" id="ProtNLM"/>
    </source>
</evidence>
<accession>A0A438CJL8</accession>
<comment type="caution">
    <text evidence="1">The sequence shown here is derived from an EMBL/GenBank/DDBJ whole genome shotgun (WGS) entry which is preliminary data.</text>
</comment>
<dbReference type="InterPro" id="IPR012337">
    <property type="entry name" value="RNaseH-like_sf"/>
</dbReference>
<reference evidence="1 2" key="1">
    <citation type="journal article" date="2018" name="PLoS Genet.">
        <title>Population sequencing reveals clonal diversity and ancestral inbreeding in the grapevine cultivar Chardonnay.</title>
        <authorList>
            <person name="Roach M.J."/>
            <person name="Johnson D.L."/>
            <person name="Bohlmann J."/>
            <person name="van Vuuren H.J."/>
            <person name="Jones S.J."/>
            <person name="Pretorius I.S."/>
            <person name="Schmidt S.A."/>
            <person name="Borneman A.R."/>
        </authorList>
    </citation>
    <scope>NUCLEOTIDE SEQUENCE [LARGE SCALE GENOMIC DNA]</scope>
    <source>
        <strain evidence="2">cv. Chardonnay</strain>
        <tissue evidence="1">Leaf</tissue>
    </source>
</reference>
<sequence length="450" mass="50724">MIKMDYQYHDIYQFLSCGTYLESATVKDRRALRQLAARFVIFGESLYRQSPNGLLLLCLDRVSTDRVMREVHVGVCGLHMGGHMLARKIMRTCYFWLTMECGVLIFLERSSPSLLTSHEYILVAINYFTKWVEAASYTKLTVAKAAKFIRLHIICRYGVPNELISDRGAHFRGECMARDHSAWLGTLGMHSDFDLLSRPSSGPRGVLPRVRYLPNSTRLDHFPVLTRILPFLRYSPGPFSGTCSDSTLSPVLAQTFLWYLLGFYPFSGTRSDPSSVLARTLLRYSLGPFFGARLDPFSMLTWTLFGCSPGFYPFPNTRPDPSSLLARTLLRYSPGFYPSWYSPGPFSGTRPDPSSVLTQILPLSGTHPDTISSLVLARIRSPVCFVFSGTHPDMISSPASCSDFLEFSSTHPDLIPFPLVYSDIVSGSPDLFQHRVRFPLVFFGIVSRFL</sequence>
<evidence type="ECO:0000313" key="2">
    <source>
        <dbReference type="Proteomes" id="UP000288805"/>
    </source>
</evidence>
<dbReference type="Gene3D" id="3.30.420.10">
    <property type="entry name" value="Ribonuclease H-like superfamily/Ribonuclease H"/>
    <property type="match status" value="1"/>
</dbReference>
<dbReference type="GO" id="GO:0003676">
    <property type="term" value="F:nucleic acid binding"/>
    <property type="evidence" value="ECO:0007669"/>
    <property type="project" value="InterPro"/>
</dbReference>
<protein>
    <recommendedName>
        <fullName evidence="3">Integrase catalytic domain-containing protein</fullName>
    </recommendedName>
</protein>
<dbReference type="PANTHER" id="PTHR48475">
    <property type="entry name" value="RIBONUCLEASE H"/>
    <property type="match status" value="1"/>
</dbReference>
<dbReference type="SUPFAM" id="SSF53098">
    <property type="entry name" value="Ribonuclease H-like"/>
    <property type="match status" value="1"/>
</dbReference>
<organism evidence="1 2">
    <name type="scientific">Vitis vinifera</name>
    <name type="common">Grape</name>
    <dbReference type="NCBI Taxonomy" id="29760"/>
    <lineage>
        <taxon>Eukaryota</taxon>
        <taxon>Viridiplantae</taxon>
        <taxon>Streptophyta</taxon>
        <taxon>Embryophyta</taxon>
        <taxon>Tracheophyta</taxon>
        <taxon>Spermatophyta</taxon>
        <taxon>Magnoliopsida</taxon>
        <taxon>eudicotyledons</taxon>
        <taxon>Gunneridae</taxon>
        <taxon>Pentapetalae</taxon>
        <taxon>rosids</taxon>
        <taxon>Vitales</taxon>
        <taxon>Vitaceae</taxon>
        <taxon>Viteae</taxon>
        <taxon>Vitis</taxon>
    </lineage>
</organism>